<dbReference type="EMBL" id="LXQA011318230">
    <property type="protein sequence ID" value="MCI93051.1"/>
    <property type="molecule type" value="Genomic_DNA"/>
</dbReference>
<reference evidence="1 2" key="1">
    <citation type="journal article" date="2018" name="Front. Plant Sci.">
        <title>Red Clover (Trifolium pratense) and Zigzag Clover (T. medium) - A Picture of Genomic Similarities and Differences.</title>
        <authorList>
            <person name="Dluhosova J."/>
            <person name="Istvanek J."/>
            <person name="Nedelnik J."/>
            <person name="Repkova J."/>
        </authorList>
    </citation>
    <scope>NUCLEOTIDE SEQUENCE [LARGE SCALE GENOMIC DNA]</scope>
    <source>
        <strain evidence="2">cv. 10/8</strain>
        <tissue evidence="1">Leaf</tissue>
    </source>
</reference>
<keyword evidence="2" id="KW-1185">Reference proteome</keyword>
<dbReference type="AlphaFoldDB" id="A0A392W1F7"/>
<proteinExistence type="predicted"/>
<sequence length="26" mass="2901">MLVDSFGKIHGKQDFPLESVAELLVQ</sequence>
<name>A0A392W1F7_9FABA</name>
<organism evidence="1 2">
    <name type="scientific">Trifolium medium</name>
    <dbReference type="NCBI Taxonomy" id="97028"/>
    <lineage>
        <taxon>Eukaryota</taxon>
        <taxon>Viridiplantae</taxon>
        <taxon>Streptophyta</taxon>
        <taxon>Embryophyta</taxon>
        <taxon>Tracheophyta</taxon>
        <taxon>Spermatophyta</taxon>
        <taxon>Magnoliopsida</taxon>
        <taxon>eudicotyledons</taxon>
        <taxon>Gunneridae</taxon>
        <taxon>Pentapetalae</taxon>
        <taxon>rosids</taxon>
        <taxon>fabids</taxon>
        <taxon>Fabales</taxon>
        <taxon>Fabaceae</taxon>
        <taxon>Papilionoideae</taxon>
        <taxon>50 kb inversion clade</taxon>
        <taxon>NPAAA clade</taxon>
        <taxon>Hologalegina</taxon>
        <taxon>IRL clade</taxon>
        <taxon>Trifolieae</taxon>
        <taxon>Trifolium</taxon>
    </lineage>
</organism>
<dbReference type="Proteomes" id="UP000265520">
    <property type="component" value="Unassembled WGS sequence"/>
</dbReference>
<feature type="non-terminal residue" evidence="1">
    <location>
        <position position="26"/>
    </location>
</feature>
<accession>A0A392W1F7</accession>
<evidence type="ECO:0000313" key="2">
    <source>
        <dbReference type="Proteomes" id="UP000265520"/>
    </source>
</evidence>
<protein>
    <submittedName>
        <fullName evidence="1">Uncharacterized protein</fullName>
    </submittedName>
</protein>
<evidence type="ECO:0000313" key="1">
    <source>
        <dbReference type="EMBL" id="MCI93051.1"/>
    </source>
</evidence>
<comment type="caution">
    <text evidence="1">The sequence shown here is derived from an EMBL/GenBank/DDBJ whole genome shotgun (WGS) entry which is preliminary data.</text>
</comment>